<feature type="transmembrane region" description="Helical" evidence="2">
    <location>
        <begin position="1415"/>
        <end position="1432"/>
    </location>
</feature>
<feature type="transmembrane region" description="Helical" evidence="2">
    <location>
        <begin position="1630"/>
        <end position="1650"/>
    </location>
</feature>
<comment type="caution">
    <text evidence="3">The sequence shown here is derived from an EMBL/GenBank/DDBJ whole genome shotgun (WGS) entry which is preliminary data.</text>
</comment>
<accession>A0ABY1Q4E8</accession>
<keyword evidence="2" id="KW-1133">Transmembrane helix</keyword>
<feature type="transmembrane region" description="Helical" evidence="2">
    <location>
        <begin position="308"/>
        <end position="329"/>
    </location>
</feature>
<feature type="transmembrane region" description="Helical" evidence="2">
    <location>
        <begin position="613"/>
        <end position="633"/>
    </location>
</feature>
<feature type="transmembrane region" description="Helical" evidence="2">
    <location>
        <begin position="1111"/>
        <end position="1133"/>
    </location>
</feature>
<feature type="transmembrane region" description="Helical" evidence="2">
    <location>
        <begin position="757"/>
        <end position="777"/>
    </location>
</feature>
<feature type="transmembrane region" description="Helical" evidence="2">
    <location>
        <begin position="1662"/>
        <end position="1680"/>
    </location>
</feature>
<reference evidence="3 4" key="1">
    <citation type="submission" date="2017-05" db="EMBL/GenBank/DDBJ databases">
        <authorList>
            <person name="Varghese N."/>
            <person name="Submissions S."/>
        </authorList>
    </citation>
    <scope>NUCLEOTIDE SEQUENCE [LARGE SCALE GENOMIC DNA]</scope>
    <source>
        <strain evidence="3 4">DSM 25457</strain>
    </source>
</reference>
<feature type="transmembrane region" description="Helical" evidence="2">
    <location>
        <begin position="1453"/>
        <end position="1471"/>
    </location>
</feature>
<feature type="transmembrane region" description="Helical" evidence="2">
    <location>
        <begin position="1384"/>
        <end position="1403"/>
    </location>
</feature>
<evidence type="ECO:0000256" key="2">
    <source>
        <dbReference type="SAM" id="Phobius"/>
    </source>
</evidence>
<feature type="transmembrane region" description="Helical" evidence="2">
    <location>
        <begin position="1700"/>
        <end position="1716"/>
    </location>
</feature>
<feature type="transmembrane region" description="Helical" evidence="2">
    <location>
        <begin position="1283"/>
        <end position="1302"/>
    </location>
</feature>
<feature type="transmembrane region" description="Helical" evidence="2">
    <location>
        <begin position="546"/>
        <end position="566"/>
    </location>
</feature>
<feature type="transmembrane region" description="Helical" evidence="2">
    <location>
        <begin position="883"/>
        <end position="902"/>
    </location>
</feature>
<keyword evidence="2" id="KW-0812">Transmembrane</keyword>
<feature type="transmembrane region" description="Helical" evidence="2">
    <location>
        <begin position="1723"/>
        <end position="1741"/>
    </location>
</feature>
<evidence type="ECO:0000313" key="4">
    <source>
        <dbReference type="Proteomes" id="UP001158067"/>
    </source>
</evidence>
<feature type="transmembrane region" description="Helical" evidence="2">
    <location>
        <begin position="1071"/>
        <end position="1090"/>
    </location>
</feature>
<feature type="transmembrane region" description="Helical" evidence="2">
    <location>
        <begin position="812"/>
        <end position="832"/>
    </location>
</feature>
<feature type="transmembrane region" description="Helical" evidence="2">
    <location>
        <begin position="335"/>
        <end position="354"/>
    </location>
</feature>
<feature type="transmembrane region" description="Helical" evidence="2">
    <location>
        <begin position="483"/>
        <end position="500"/>
    </location>
</feature>
<feature type="transmembrane region" description="Helical" evidence="2">
    <location>
        <begin position="6"/>
        <end position="29"/>
    </location>
</feature>
<feature type="transmembrane region" description="Helical" evidence="2">
    <location>
        <begin position="1350"/>
        <end position="1372"/>
    </location>
</feature>
<feature type="transmembrane region" description="Helical" evidence="2">
    <location>
        <begin position="986"/>
        <end position="1006"/>
    </location>
</feature>
<keyword evidence="4" id="KW-1185">Reference proteome</keyword>
<dbReference type="RefSeq" id="WP_283432911.1">
    <property type="nucleotide sequence ID" value="NZ_FXUG01000006.1"/>
</dbReference>
<protein>
    <submittedName>
        <fullName evidence="3">Uncharacterized protein</fullName>
    </submittedName>
</protein>
<feature type="transmembrane region" description="Helical" evidence="2">
    <location>
        <begin position="1477"/>
        <end position="1500"/>
    </location>
</feature>
<organism evidence="3 4">
    <name type="scientific">Neorhodopirellula lusitana</name>
    <dbReference type="NCBI Taxonomy" id="445327"/>
    <lineage>
        <taxon>Bacteria</taxon>
        <taxon>Pseudomonadati</taxon>
        <taxon>Planctomycetota</taxon>
        <taxon>Planctomycetia</taxon>
        <taxon>Pirellulales</taxon>
        <taxon>Pirellulaceae</taxon>
        <taxon>Neorhodopirellula</taxon>
    </lineage>
</organism>
<feature type="transmembrane region" description="Helical" evidence="2">
    <location>
        <begin position="386"/>
        <end position="408"/>
    </location>
</feature>
<feature type="transmembrane region" description="Helical" evidence="2">
    <location>
        <begin position="246"/>
        <end position="267"/>
    </location>
</feature>
<feature type="transmembrane region" description="Helical" evidence="2">
    <location>
        <begin position="1808"/>
        <end position="1826"/>
    </location>
</feature>
<feature type="transmembrane region" description="Helical" evidence="2">
    <location>
        <begin position="279"/>
        <end position="296"/>
    </location>
</feature>
<feature type="transmembrane region" description="Helical" evidence="2">
    <location>
        <begin position="1553"/>
        <end position="1578"/>
    </location>
</feature>
<feature type="transmembrane region" description="Helical" evidence="2">
    <location>
        <begin position="1859"/>
        <end position="1880"/>
    </location>
</feature>
<feature type="transmembrane region" description="Helical" evidence="2">
    <location>
        <begin position="1213"/>
        <end position="1232"/>
    </location>
</feature>
<feature type="transmembrane region" description="Helical" evidence="2">
    <location>
        <begin position="187"/>
        <end position="208"/>
    </location>
</feature>
<keyword evidence="2" id="KW-0472">Membrane</keyword>
<feature type="transmembrane region" description="Helical" evidence="2">
    <location>
        <begin position="455"/>
        <end position="477"/>
    </location>
</feature>
<dbReference type="Proteomes" id="UP001158067">
    <property type="component" value="Unassembled WGS sequence"/>
</dbReference>
<feature type="transmembrane region" description="Helical" evidence="2">
    <location>
        <begin position="844"/>
        <end position="871"/>
    </location>
</feature>
<feature type="transmembrane region" description="Helical" evidence="2">
    <location>
        <begin position="214"/>
        <end position="234"/>
    </location>
</feature>
<feature type="transmembrane region" description="Helical" evidence="2">
    <location>
        <begin position="712"/>
        <end position="732"/>
    </location>
</feature>
<feature type="transmembrane region" description="Helical" evidence="2">
    <location>
        <begin position="640"/>
        <end position="661"/>
    </location>
</feature>
<evidence type="ECO:0000256" key="1">
    <source>
        <dbReference type="SAM" id="MobiDB-lite"/>
    </source>
</evidence>
<feature type="transmembrane region" description="Helical" evidence="2">
    <location>
        <begin position="1521"/>
        <end position="1541"/>
    </location>
</feature>
<feature type="transmembrane region" description="Helical" evidence="2">
    <location>
        <begin position="1833"/>
        <end position="1853"/>
    </location>
</feature>
<feature type="transmembrane region" description="Helical" evidence="2">
    <location>
        <begin position="1187"/>
        <end position="1207"/>
    </location>
</feature>
<feature type="transmembrane region" description="Helical" evidence="2">
    <location>
        <begin position="673"/>
        <end position="692"/>
    </location>
</feature>
<evidence type="ECO:0000313" key="3">
    <source>
        <dbReference type="EMBL" id="SMP59100.1"/>
    </source>
</evidence>
<feature type="transmembrane region" description="Helical" evidence="2">
    <location>
        <begin position="1323"/>
        <end position="1344"/>
    </location>
</feature>
<gene>
    <name evidence="3" type="ORF">SAMN06265222_106163</name>
</gene>
<feature type="transmembrane region" description="Helical" evidence="2">
    <location>
        <begin position="1599"/>
        <end position="1624"/>
    </location>
</feature>
<feature type="transmembrane region" description="Helical" evidence="2">
    <location>
        <begin position="789"/>
        <end position="806"/>
    </location>
</feature>
<feature type="transmembrane region" description="Helical" evidence="2">
    <location>
        <begin position="1252"/>
        <end position="1271"/>
    </location>
</feature>
<proteinExistence type="predicted"/>
<sequence>MEILIFCVVAWGIITLLGHATWVLISLLFSSSASGSTNQPAPARPLHTSSAADDERAGSAVLPRVAAPDPRQDLVAFQRMVAGLVSAGRVPDDEARVLNESAQQFVESLTAAGSPATTTPTPSVATVAELDASQAQLSPATENHAAVMPSSETGFLAESQPAAAPRRAFAEVVASFLAQHNIRWGELVAGMLIVVCSIGLVLSLWSTLTAAHRVVPAVVFMSADAAIFAAGLYTMRRWKLRHTSRAVLIVATLLVPLCVLAGLAAAGADANTVSLADPVTLAVIVVATVGCGWLLWQSSMALVGGGGAGALLLSVVASSLTLPLLPTAARWFGPAAGWVVIVPAFAVAFSMLWIDRRHSNPKGTLNSPRRRQQSIVTGRRVWKNQCLHLGITIASFASVIAYAAFLFREGGRPVWMQIAIATLPAWVSIALVFGDRAYRLGKTASDSVRNIATQRFVCSVLPVIAAGLVLAVIPAALPQTSWLWSHAVVTSVSLLALSIARRRTLPPLDGILPIGLAGMLTAPDWLAGRAWENVMLHRMIFGGEPMAVALACLLAGLIIMAGMHSIGRWRDAAGRFVPNASLSRWIGIWGILVAVQAIVLPYAPVAWWGRMPMAVIGACLAAVVIVSAVASLLKPSSVRRIVGAALSLIGAFSLTTLVGGLQLWQWDAIQSSQALWSLGGVMLGLAVTWILIRDGLSMRKLVGNSDGSDSNIQNFLTAAIVLFGVGTLWQYMSIVGGPLEGNRANPLMAFSLPTSSLWHLGGRAVGLSSLAAACYFGSRSSATEFRNHFLPVTGWIGSLFVAAIAAERLTDATTWQVVLATTIATGALMGIARLRPVLNTISSSILSTISTVAITAVIGVGSAVLLQSSWWEPIEAGLAADRFITLSVAAWWLVSAVGLAWSGSASKRVASAVLLPMTFALLASITATTSPIVWLQATALGALATLGLQWFRYKNALRQIGSLVSSNSLVDTNWNSDPAAALSLGWLRVVGLGSAACVILGIALGADWTIGTNRLADVSLPLGWATTLLALASLTFRRTWWSQLPLAVPVMSGHLAYGAWAMGWAGASETWAIVIACGLIGSLGSAFLVWRAAGWIRAGAQGQGHAVSTDILSIHSWHLMGQTVVLFVTSLVYAGRSRELSMGDWSIAASDFFGIVAMVGFVVGAISLLRMEARTKSPGIIPAVPSAALRVFGWLVVLGGCCLVMLYCHDNDLDHAMLSGVMAWTGACVILWRSDRAFASGVNTLHRADVEASALMLPMLGIAILFLLGAGDWQASIRLKTTISQSVLQCGIVLVVGASAWLRRSVADFNPERRQARVLWGSSQWLIVGGFALAAVTLTTVIATDRPVRWLAMSLTASFAAAVSAWLAPKLARAAFGVACERMTLGLAAMCTLVSIGFAVHGFDSAGTTSSLDAVWTRLSVLSLGMLAWGMFGLAEQSGSRDCAIVARRQNECVGLSLIAIFLLAIVGVSANHSGLFSLVAAMRLLITSTLAIGVLLLAIPKLLSSSFVQRWQAALRRGGLISATTAVAALVVMLGLEAVLRDPDFGVPGLPMPLIVVVGIVLGGLAFMAGLIAILSGPGFELPSRVALLRLSDRLRGWLLYGAQAIAAVTWLHLFLCRTGIAYLGLRQVWPYVVMVIAFTSVGLTQWAIRRQDEVLSAIMRRTAMFLPMIPVVGFWLSGTYATFLHDQDWTWTFYRGTTSYQGLLIVGAIYYGIMSTMWKNGFPRVATVVLANAGLWVMLTQSPGWGFLTHPQAWLIPPAACVLAIAHWQRQSLDPKLGSAIRYAATLTIYLASTADMLISEIGSSLWGPILLVGLSLIGMLAGVALRVKPFLYLGTTFAFLGVMSMVWHAGQAIDAVWPWWVFGITTGLVLLSILAGIEKHRDQLQRWSDRLATWD</sequence>
<dbReference type="EMBL" id="FXUG01000006">
    <property type="protein sequence ID" value="SMP59100.1"/>
    <property type="molecule type" value="Genomic_DNA"/>
</dbReference>
<feature type="transmembrane region" description="Helical" evidence="2">
    <location>
        <begin position="909"/>
        <end position="927"/>
    </location>
</feature>
<feature type="transmembrane region" description="Helical" evidence="2">
    <location>
        <begin position="507"/>
        <end position="526"/>
    </location>
</feature>
<feature type="region of interest" description="Disordered" evidence="1">
    <location>
        <begin position="35"/>
        <end position="58"/>
    </location>
</feature>
<feature type="transmembrane region" description="Helical" evidence="2">
    <location>
        <begin position="1018"/>
        <end position="1037"/>
    </location>
</feature>
<feature type="transmembrane region" description="Helical" evidence="2">
    <location>
        <begin position="1145"/>
        <end position="1166"/>
    </location>
</feature>
<feature type="transmembrane region" description="Helical" evidence="2">
    <location>
        <begin position="414"/>
        <end position="434"/>
    </location>
</feature>
<name>A0ABY1Q4E8_9BACT</name>
<feature type="transmembrane region" description="Helical" evidence="2">
    <location>
        <begin position="586"/>
        <end position="607"/>
    </location>
</feature>